<dbReference type="InterPro" id="IPR029787">
    <property type="entry name" value="Nucleotide_cyclase"/>
</dbReference>
<feature type="transmembrane region" description="Helical" evidence="5">
    <location>
        <begin position="103"/>
        <end position="120"/>
    </location>
</feature>
<dbReference type="GO" id="GO:0005886">
    <property type="term" value="C:plasma membrane"/>
    <property type="evidence" value="ECO:0007669"/>
    <property type="project" value="UniProtKB-SubCell"/>
</dbReference>
<dbReference type="PROSITE" id="PS50887">
    <property type="entry name" value="GGDEF"/>
    <property type="match status" value="1"/>
</dbReference>
<dbReference type="AlphaFoldDB" id="A0A1I6ATW8"/>
<keyword evidence="5" id="KW-1133">Transmembrane helix</keyword>
<evidence type="ECO:0000313" key="9">
    <source>
        <dbReference type="Proteomes" id="UP000242815"/>
    </source>
</evidence>
<keyword evidence="5" id="KW-0472">Membrane</keyword>
<keyword evidence="10" id="KW-1185">Reference proteome</keyword>
<evidence type="ECO:0000256" key="3">
    <source>
        <dbReference type="ARBA" id="ARBA00012528"/>
    </source>
</evidence>
<reference evidence="8 9" key="1">
    <citation type="submission" date="2016-10" db="EMBL/GenBank/DDBJ databases">
        <authorList>
            <person name="de Groot N.N."/>
        </authorList>
    </citation>
    <scope>NUCLEOTIDE SEQUENCE [LARGE SCALE GENOMIC DNA]</scope>
    <source>
        <strain evidence="8 9">JCM 18415</strain>
    </source>
</reference>
<dbReference type="GO" id="GO:1902201">
    <property type="term" value="P:negative regulation of bacterial-type flagellum-dependent cell motility"/>
    <property type="evidence" value="ECO:0007669"/>
    <property type="project" value="TreeGrafter"/>
</dbReference>
<dbReference type="Gene3D" id="3.30.70.270">
    <property type="match status" value="1"/>
</dbReference>
<dbReference type="STRING" id="1002526.SAMN05216578_102414"/>
<evidence type="ECO:0000256" key="2">
    <source>
        <dbReference type="ARBA" id="ARBA00004533"/>
    </source>
</evidence>
<dbReference type="CDD" id="cd01949">
    <property type="entry name" value="GGDEF"/>
    <property type="match status" value="1"/>
</dbReference>
<dbReference type="PANTHER" id="PTHR45138">
    <property type="entry name" value="REGULATORY COMPONENTS OF SENSORY TRANSDUCTION SYSTEM"/>
    <property type="match status" value="1"/>
</dbReference>
<evidence type="ECO:0000256" key="4">
    <source>
        <dbReference type="ARBA" id="ARBA00034247"/>
    </source>
</evidence>
<reference evidence="10" key="2">
    <citation type="submission" date="2023-07" db="EMBL/GenBank/DDBJ databases">
        <authorList>
            <person name="de Witt J."/>
        </authorList>
    </citation>
    <scope>NUCLEOTIDE SEQUENCE [LARGE SCALE GENOMIC DNA]</scope>
    <source>
        <strain evidence="10">FZJ</strain>
    </source>
</reference>
<evidence type="ECO:0000256" key="1">
    <source>
        <dbReference type="ARBA" id="ARBA00001946"/>
    </source>
</evidence>
<dbReference type="InterPro" id="IPR043128">
    <property type="entry name" value="Rev_trsase/Diguanyl_cyclase"/>
</dbReference>
<dbReference type="OrthoDB" id="9803824at2"/>
<protein>
    <recommendedName>
        <fullName evidence="3">diguanylate cyclase</fullName>
        <ecNumber evidence="3">2.7.7.65</ecNumber>
    </recommendedName>
</protein>
<dbReference type="GO" id="GO:0043709">
    <property type="term" value="P:cell adhesion involved in single-species biofilm formation"/>
    <property type="evidence" value="ECO:0007669"/>
    <property type="project" value="TreeGrafter"/>
</dbReference>
<feature type="transmembrane region" description="Helical" evidence="5">
    <location>
        <begin position="51"/>
        <end position="68"/>
    </location>
</feature>
<dbReference type="EMBL" id="FOYD01000002">
    <property type="protein sequence ID" value="SFQ72158.1"/>
    <property type="molecule type" value="Genomic_DNA"/>
</dbReference>
<dbReference type="EC" id="2.7.7.65" evidence="3"/>
<dbReference type="PANTHER" id="PTHR45138:SF9">
    <property type="entry name" value="DIGUANYLATE CYCLASE DGCM-RELATED"/>
    <property type="match status" value="1"/>
</dbReference>
<keyword evidence="7" id="KW-0548">Nucleotidyltransferase</keyword>
<comment type="subcellular location">
    <subcellularLocation>
        <location evidence="2">Cell inner membrane</location>
    </subcellularLocation>
</comment>
<evidence type="ECO:0000313" key="7">
    <source>
        <dbReference type="EMBL" id="MDX9687330.1"/>
    </source>
</evidence>
<feature type="transmembrane region" description="Helical" evidence="5">
    <location>
        <begin position="20"/>
        <end position="39"/>
    </location>
</feature>
<dbReference type="GO" id="GO:0052621">
    <property type="term" value="F:diguanylate cyclase activity"/>
    <property type="evidence" value="ECO:0007669"/>
    <property type="project" value="UniProtKB-EC"/>
</dbReference>
<reference evidence="7" key="3">
    <citation type="submission" date="2024-05" db="EMBL/GenBank/DDBJ databases">
        <authorList>
            <person name="de Witt J."/>
        </authorList>
    </citation>
    <scope>NUCLEOTIDE SEQUENCE</scope>
    <source>
        <strain evidence="7">FZJ</strain>
    </source>
</reference>
<dbReference type="NCBIfam" id="TIGR00254">
    <property type="entry name" value="GGDEF"/>
    <property type="match status" value="1"/>
</dbReference>
<dbReference type="FunFam" id="3.30.70.270:FF:000001">
    <property type="entry name" value="Diguanylate cyclase domain protein"/>
    <property type="match status" value="1"/>
</dbReference>
<comment type="catalytic activity">
    <reaction evidence="4">
        <text>2 GTP = 3',3'-c-di-GMP + 2 diphosphate</text>
        <dbReference type="Rhea" id="RHEA:24898"/>
        <dbReference type="ChEBI" id="CHEBI:33019"/>
        <dbReference type="ChEBI" id="CHEBI:37565"/>
        <dbReference type="ChEBI" id="CHEBI:58805"/>
        <dbReference type="EC" id="2.7.7.65"/>
    </reaction>
</comment>
<accession>A0A1I6ATW8</accession>
<dbReference type="RefSeq" id="WP_090537658.1">
    <property type="nucleotide sequence ID" value="NZ_FOYD01000002.1"/>
</dbReference>
<dbReference type="SUPFAM" id="SSF55073">
    <property type="entry name" value="Nucleotide cyclase"/>
    <property type="match status" value="1"/>
</dbReference>
<dbReference type="Pfam" id="PF00990">
    <property type="entry name" value="GGDEF"/>
    <property type="match status" value="1"/>
</dbReference>
<keyword evidence="5" id="KW-0812">Transmembrane</keyword>
<feature type="transmembrane region" description="Helical" evidence="5">
    <location>
        <begin position="80"/>
        <end position="97"/>
    </location>
</feature>
<comment type="cofactor">
    <cofactor evidence="1">
        <name>Mg(2+)</name>
        <dbReference type="ChEBI" id="CHEBI:18420"/>
    </cofactor>
</comment>
<evidence type="ECO:0000256" key="5">
    <source>
        <dbReference type="SAM" id="Phobius"/>
    </source>
</evidence>
<dbReference type="EMBL" id="JAVRDO010000004">
    <property type="protein sequence ID" value="MDX9687330.1"/>
    <property type="molecule type" value="Genomic_DNA"/>
</dbReference>
<evidence type="ECO:0000259" key="6">
    <source>
        <dbReference type="PROSITE" id="PS50887"/>
    </source>
</evidence>
<name>A0A1I6ATW8_9GAMM</name>
<feature type="transmembrane region" description="Helical" evidence="5">
    <location>
        <begin position="160"/>
        <end position="179"/>
    </location>
</feature>
<proteinExistence type="predicted"/>
<dbReference type="Proteomes" id="UP000242815">
    <property type="component" value="Unassembled WGS sequence"/>
</dbReference>
<evidence type="ECO:0000313" key="8">
    <source>
        <dbReference type="EMBL" id="SFQ72158.1"/>
    </source>
</evidence>
<dbReference type="InterPro" id="IPR000160">
    <property type="entry name" value="GGDEF_dom"/>
</dbReference>
<dbReference type="InterPro" id="IPR050469">
    <property type="entry name" value="Diguanylate_Cyclase"/>
</dbReference>
<evidence type="ECO:0000313" key="10">
    <source>
        <dbReference type="Proteomes" id="UP001281217"/>
    </source>
</evidence>
<feature type="domain" description="GGDEF" evidence="6">
    <location>
        <begin position="240"/>
        <end position="372"/>
    </location>
</feature>
<gene>
    <name evidence="7" type="ORF">RED13_001757</name>
    <name evidence="8" type="ORF">SAMN05216578_102414</name>
</gene>
<organism evidence="8 9">
    <name type="scientific">Halopseudomonas formosensis</name>
    <dbReference type="NCBI Taxonomy" id="1002526"/>
    <lineage>
        <taxon>Bacteria</taxon>
        <taxon>Pseudomonadati</taxon>
        <taxon>Pseudomonadota</taxon>
        <taxon>Gammaproteobacteria</taxon>
        <taxon>Pseudomonadales</taxon>
        <taxon>Pseudomonadaceae</taxon>
        <taxon>Halopseudomonas</taxon>
    </lineage>
</organism>
<feature type="transmembrane region" description="Helical" evidence="5">
    <location>
        <begin position="127"/>
        <end position="148"/>
    </location>
</feature>
<dbReference type="Proteomes" id="UP001281217">
    <property type="component" value="Unassembled WGS sequence"/>
</dbReference>
<sequence length="375" mass="42724">MNDSERKQQDRFQALRLQRFYLAQSTYMIAYVVIAVTWATGHYLGSNAMALSHYALGFITQFTFFLIFKTGLNLRFRDPSLTSPQIIVALLLQTYLLALVGEIRGTIMVAYCLILLFGVFQMSRTAYLIHAALALVCYASLIVINQYLGIYPQSLTVALLEWFILACFLLWLIILGSYIRALRERLQQRHSTLQQHQQTLRSMMDQLQNLATTDALTDLPNRRYFIEEAQRRNTLLSRGQTLGLALIDLDHFKRINDLYGHAAGDQVLQEFARIARSNLRGNDIVARFGGEEFVLLLDNCDLATLHHCVERIRQGLATHPFSALPEGVRCTMSAGICLIHPEDDLEWRISQADEALYQAKAEGRNRTCAHEQAYA</sequence>
<dbReference type="SMART" id="SM00267">
    <property type="entry name" value="GGDEF"/>
    <property type="match status" value="1"/>
</dbReference>
<keyword evidence="7" id="KW-0808">Transferase</keyword>